<dbReference type="EC" id="3.1.4.58" evidence="2"/>
<comment type="catalytic activity">
    <reaction evidence="2">
        <text>a 3'-end 2',3'-cyclophospho-ribonucleotide-RNA + H2O = a 3'-end 2'-phospho-ribonucleotide-RNA + H(+)</text>
        <dbReference type="Rhea" id="RHEA:11828"/>
        <dbReference type="Rhea" id="RHEA-COMP:10464"/>
        <dbReference type="Rhea" id="RHEA-COMP:17353"/>
        <dbReference type="ChEBI" id="CHEBI:15377"/>
        <dbReference type="ChEBI" id="CHEBI:15378"/>
        <dbReference type="ChEBI" id="CHEBI:83064"/>
        <dbReference type="ChEBI" id="CHEBI:173113"/>
        <dbReference type="EC" id="3.1.4.58"/>
    </reaction>
</comment>
<dbReference type="GO" id="GO:0008664">
    <property type="term" value="F:RNA 2',3'-cyclic 3'-phosphodiesterase activity"/>
    <property type="evidence" value="ECO:0007669"/>
    <property type="project" value="UniProtKB-EC"/>
</dbReference>
<protein>
    <recommendedName>
        <fullName evidence="2">RNA 2',3'-cyclic phosphodiesterase</fullName>
        <shortName evidence="2">RNA 2',3'-CPDase</shortName>
        <ecNumber evidence="2">3.1.4.58</ecNumber>
    </recommendedName>
</protein>
<dbReference type="OrthoDB" id="9793819at2"/>
<comment type="function">
    <text evidence="2">Hydrolyzes RNA 2',3'-cyclic phosphodiester to an RNA 2'-phosphomonoester.</text>
</comment>
<accession>A0A0P7W4S4</accession>
<evidence type="ECO:0000256" key="1">
    <source>
        <dbReference type="ARBA" id="ARBA00022801"/>
    </source>
</evidence>
<gene>
    <name evidence="4" type="primary">ligT</name>
    <name evidence="3" type="ORF">Ga0058931_2558</name>
    <name evidence="4" type="ORF">HLUCCA05_00680</name>
</gene>
<organism evidence="4 5">
    <name type="scientific">Roseibaca calidilacus</name>
    <dbReference type="NCBI Taxonomy" id="1666912"/>
    <lineage>
        <taxon>Bacteria</taxon>
        <taxon>Pseudomonadati</taxon>
        <taxon>Pseudomonadota</taxon>
        <taxon>Alphaproteobacteria</taxon>
        <taxon>Rhodobacterales</taxon>
        <taxon>Paracoccaceae</taxon>
        <taxon>Roseinatronobacter</taxon>
    </lineage>
</organism>
<evidence type="ECO:0000313" key="3">
    <source>
        <dbReference type="EMBL" id="CUX82739.1"/>
    </source>
</evidence>
<sequence>MMRAFLGFQIPSHIGAQLVLQSHKLTVARKQPPENYHLTLVFLGEQPYDLLEELDLALQGFRAPAPWVQLAGLGLFGGTKPHNLHARVVPDPTLTHLHQRLEALARSFGVDFPRRKFTPHVTLAYLRPADFDLAELHDALARGMSFASEPFMPDTLSLFRVHQGKQGNRYEVVADYSLSNL</sequence>
<proteinExistence type="inferred from homology"/>
<feature type="active site" description="Proton donor" evidence="2">
    <location>
        <position position="37"/>
    </location>
</feature>
<feature type="short sequence motif" description="HXTX 1" evidence="2">
    <location>
        <begin position="37"/>
        <end position="40"/>
    </location>
</feature>
<dbReference type="Gene3D" id="3.90.1140.10">
    <property type="entry name" value="Cyclic phosphodiesterase"/>
    <property type="match status" value="1"/>
</dbReference>
<feature type="active site" description="Proton acceptor" evidence="2">
    <location>
        <position position="120"/>
    </location>
</feature>
<evidence type="ECO:0000313" key="5">
    <source>
        <dbReference type="Proteomes" id="UP000050413"/>
    </source>
</evidence>
<dbReference type="GO" id="GO:0004113">
    <property type="term" value="F:2',3'-cyclic-nucleotide 3'-phosphodiesterase activity"/>
    <property type="evidence" value="ECO:0007669"/>
    <property type="project" value="InterPro"/>
</dbReference>
<name>A0A0P7W4S4_9RHOB</name>
<dbReference type="PANTHER" id="PTHR35561:SF1">
    <property type="entry name" value="RNA 2',3'-CYCLIC PHOSPHODIESTERASE"/>
    <property type="match status" value="1"/>
</dbReference>
<dbReference type="PATRIC" id="fig|1666912.4.peg.1280"/>
<dbReference type="InterPro" id="IPR004175">
    <property type="entry name" value="RNA_CPDase"/>
</dbReference>
<dbReference type="PANTHER" id="PTHR35561">
    <property type="entry name" value="RNA 2',3'-CYCLIC PHOSPHODIESTERASE"/>
    <property type="match status" value="1"/>
</dbReference>
<reference evidence="4 5" key="1">
    <citation type="submission" date="2015-09" db="EMBL/GenBank/DDBJ databases">
        <title>Identification and resolution of microdiversity through metagenomic sequencing of parallel consortia.</title>
        <authorList>
            <person name="Nelson W.C."/>
            <person name="Romine M.F."/>
            <person name="Lindemann S.R."/>
        </authorList>
    </citation>
    <scope>NUCLEOTIDE SEQUENCE [LARGE SCALE GENOMIC DNA]</scope>
    <source>
        <strain evidence="4">HL-91</strain>
    </source>
</reference>
<dbReference type="HAMAP" id="MF_01940">
    <property type="entry name" value="RNA_CPDase"/>
    <property type="match status" value="1"/>
</dbReference>
<dbReference type="AlphaFoldDB" id="A0A0P7W4S4"/>
<dbReference type="Pfam" id="PF13563">
    <property type="entry name" value="2_5_RNA_ligase2"/>
    <property type="match status" value="1"/>
</dbReference>
<dbReference type="STRING" id="1666912.Ga0058931_2558"/>
<dbReference type="InterPro" id="IPR009097">
    <property type="entry name" value="Cyclic_Pdiesterase"/>
</dbReference>
<feature type="short sequence motif" description="HXTX 2" evidence="2">
    <location>
        <begin position="120"/>
        <end position="123"/>
    </location>
</feature>
<evidence type="ECO:0000313" key="4">
    <source>
        <dbReference type="EMBL" id="KPP91658.1"/>
    </source>
</evidence>
<dbReference type="RefSeq" id="WP_072246656.1">
    <property type="nucleotide sequence ID" value="NZ_FBYC01000004.1"/>
</dbReference>
<reference evidence="3 6" key="2">
    <citation type="submission" date="2016-01" db="EMBL/GenBank/DDBJ databases">
        <authorList>
            <person name="Varghese N."/>
        </authorList>
    </citation>
    <scope>NUCLEOTIDE SEQUENCE [LARGE SCALE GENOMIC DNA]</scope>
    <source>
        <strain evidence="3 6">HL-91</strain>
    </source>
</reference>
<dbReference type="Proteomes" id="UP000050413">
    <property type="component" value="Unassembled WGS sequence"/>
</dbReference>
<dbReference type="NCBIfam" id="TIGR02258">
    <property type="entry name" value="2_5_ligase"/>
    <property type="match status" value="1"/>
</dbReference>
<dbReference type="SUPFAM" id="SSF55144">
    <property type="entry name" value="LigT-like"/>
    <property type="match status" value="1"/>
</dbReference>
<dbReference type="EMBL" id="LJSG01000013">
    <property type="protein sequence ID" value="KPP91658.1"/>
    <property type="molecule type" value="Genomic_DNA"/>
</dbReference>
<dbReference type="Proteomes" id="UP000182045">
    <property type="component" value="Unassembled WGS sequence"/>
</dbReference>
<keyword evidence="1 2" id="KW-0378">Hydrolase</keyword>
<keyword evidence="4" id="KW-0436">Ligase</keyword>
<comment type="caution">
    <text evidence="4">The sequence shown here is derived from an EMBL/GenBank/DDBJ whole genome shotgun (WGS) entry which is preliminary data.</text>
</comment>
<dbReference type="EMBL" id="FBYC01000004">
    <property type="protein sequence ID" value="CUX82739.1"/>
    <property type="molecule type" value="Genomic_DNA"/>
</dbReference>
<evidence type="ECO:0000256" key="2">
    <source>
        <dbReference type="HAMAP-Rule" id="MF_01940"/>
    </source>
</evidence>
<evidence type="ECO:0000313" key="6">
    <source>
        <dbReference type="Proteomes" id="UP000182045"/>
    </source>
</evidence>
<comment type="similarity">
    <text evidence="2">Belongs to the 2H phosphoesterase superfamily. ThpR family.</text>
</comment>
<dbReference type="GO" id="GO:0016874">
    <property type="term" value="F:ligase activity"/>
    <property type="evidence" value="ECO:0007669"/>
    <property type="project" value="UniProtKB-KW"/>
</dbReference>
<keyword evidence="6" id="KW-1185">Reference proteome</keyword>